<gene>
    <name evidence="2" type="ORF">AAP_05466</name>
</gene>
<dbReference type="AlphaFoldDB" id="A0A162IE58"/>
<evidence type="ECO:0000256" key="1">
    <source>
        <dbReference type="SAM" id="MobiDB-lite"/>
    </source>
</evidence>
<name>A0A162IE58_9EURO</name>
<reference evidence="2 3" key="1">
    <citation type="journal article" date="2016" name="Genome Biol. Evol.">
        <title>Divergent and convergent evolution of fungal pathogenicity.</title>
        <authorList>
            <person name="Shang Y."/>
            <person name="Xiao G."/>
            <person name="Zheng P."/>
            <person name="Cen K."/>
            <person name="Zhan S."/>
            <person name="Wang C."/>
        </authorList>
    </citation>
    <scope>NUCLEOTIDE SEQUENCE [LARGE SCALE GENOMIC DNA]</scope>
    <source>
        <strain evidence="2 3">ARSEF 7405</strain>
    </source>
</reference>
<organism evidence="2 3">
    <name type="scientific">Ascosphaera apis ARSEF 7405</name>
    <dbReference type="NCBI Taxonomy" id="392613"/>
    <lineage>
        <taxon>Eukaryota</taxon>
        <taxon>Fungi</taxon>
        <taxon>Dikarya</taxon>
        <taxon>Ascomycota</taxon>
        <taxon>Pezizomycotina</taxon>
        <taxon>Eurotiomycetes</taxon>
        <taxon>Eurotiomycetidae</taxon>
        <taxon>Onygenales</taxon>
        <taxon>Ascosphaeraceae</taxon>
        <taxon>Ascosphaera</taxon>
    </lineage>
</organism>
<dbReference type="VEuPathDB" id="FungiDB:AAP_05466"/>
<evidence type="ECO:0000313" key="2">
    <source>
        <dbReference type="EMBL" id="KZZ87762.1"/>
    </source>
</evidence>
<proteinExistence type="predicted"/>
<keyword evidence="3" id="KW-1185">Reference proteome</keyword>
<accession>A0A162IE58</accession>
<dbReference type="Proteomes" id="UP000242877">
    <property type="component" value="Unassembled WGS sequence"/>
</dbReference>
<feature type="region of interest" description="Disordered" evidence="1">
    <location>
        <begin position="1"/>
        <end position="26"/>
    </location>
</feature>
<dbReference type="EMBL" id="AZGZ01000031">
    <property type="protein sequence ID" value="KZZ87762.1"/>
    <property type="molecule type" value="Genomic_DNA"/>
</dbReference>
<protein>
    <submittedName>
        <fullName evidence="2">Uncharacterized protein</fullName>
    </submittedName>
</protein>
<comment type="caution">
    <text evidence="2">The sequence shown here is derived from an EMBL/GenBank/DDBJ whole genome shotgun (WGS) entry which is preliminary data.</text>
</comment>
<evidence type="ECO:0000313" key="3">
    <source>
        <dbReference type="Proteomes" id="UP000242877"/>
    </source>
</evidence>
<sequence>MDDDHDHGLQQASRPKWLNRVSGQPPAFVRTARANRSSQSDYHLREVAMLSPHTAEIFEPW</sequence>